<comment type="caution">
    <text evidence="2">The sequence shown here is derived from an EMBL/GenBank/DDBJ whole genome shotgun (WGS) entry which is preliminary data.</text>
</comment>
<dbReference type="InterPro" id="IPR029063">
    <property type="entry name" value="SAM-dependent_MTases_sf"/>
</dbReference>
<proteinExistence type="predicted"/>
<dbReference type="EMBL" id="WNHJ01001047">
    <property type="protein sequence ID" value="MTV64601.1"/>
    <property type="molecule type" value="Genomic_DNA"/>
</dbReference>
<feature type="domain" description="Methyltransferase type 11" evidence="1">
    <location>
        <begin position="12"/>
        <end position="57"/>
    </location>
</feature>
<sequence>MSQQVNGFDLILEIGAGDGRATCLLAKQGHSIVSVEENPYCLDKTEQRLKAEGIQGTRINRGKLEYEEHL</sequence>
<name>A0A6G2D707_STREE</name>
<dbReference type="CDD" id="cd02440">
    <property type="entry name" value="AdoMet_MTases"/>
    <property type="match status" value="1"/>
</dbReference>
<dbReference type="RefSeq" id="WP_196301532.1">
    <property type="nucleotide sequence ID" value="NZ_WNHJ01001047.1"/>
</dbReference>
<reference evidence="2 3" key="1">
    <citation type="submission" date="2019-11" db="EMBL/GenBank/DDBJ databases">
        <title>Growth characteristics of pneumococcus vary with the chemical composition of the capsule and with environmental conditions.</title>
        <authorList>
            <person name="Tothpal A."/>
            <person name="Desobry K."/>
            <person name="Joshi S."/>
            <person name="Wyllie A.L."/>
            <person name="Weinberger D.M."/>
        </authorList>
    </citation>
    <scope>NUCLEOTIDE SEQUENCE [LARGE SCALE GENOMIC DNA]</scope>
    <source>
        <strain evidence="3">pnumococcus22F</strain>
    </source>
</reference>
<dbReference type="Gene3D" id="3.40.50.150">
    <property type="entry name" value="Vaccinia Virus protein VP39"/>
    <property type="match status" value="1"/>
</dbReference>
<dbReference type="GO" id="GO:0008757">
    <property type="term" value="F:S-adenosylmethionine-dependent methyltransferase activity"/>
    <property type="evidence" value="ECO:0007669"/>
    <property type="project" value="InterPro"/>
</dbReference>
<organism evidence="2 3">
    <name type="scientific">Streptococcus pneumoniae</name>
    <dbReference type="NCBI Taxonomy" id="1313"/>
    <lineage>
        <taxon>Bacteria</taxon>
        <taxon>Bacillati</taxon>
        <taxon>Bacillota</taxon>
        <taxon>Bacilli</taxon>
        <taxon>Lactobacillales</taxon>
        <taxon>Streptococcaceae</taxon>
        <taxon>Streptococcus</taxon>
    </lineage>
</organism>
<feature type="non-terminal residue" evidence="2">
    <location>
        <position position="70"/>
    </location>
</feature>
<dbReference type="AlphaFoldDB" id="A0A6G2D707"/>
<gene>
    <name evidence="2" type="ORF">GM539_14810</name>
</gene>
<protein>
    <recommendedName>
        <fullName evidence="1">Methyltransferase type 11 domain-containing protein</fullName>
    </recommendedName>
</protein>
<evidence type="ECO:0000313" key="2">
    <source>
        <dbReference type="EMBL" id="MTV64601.1"/>
    </source>
</evidence>
<dbReference type="Pfam" id="PF08241">
    <property type="entry name" value="Methyltransf_11"/>
    <property type="match status" value="1"/>
</dbReference>
<dbReference type="InterPro" id="IPR013216">
    <property type="entry name" value="Methyltransf_11"/>
</dbReference>
<evidence type="ECO:0000259" key="1">
    <source>
        <dbReference type="Pfam" id="PF08241"/>
    </source>
</evidence>
<accession>A0A6G2D707</accession>
<dbReference type="SUPFAM" id="SSF53335">
    <property type="entry name" value="S-adenosyl-L-methionine-dependent methyltransferases"/>
    <property type="match status" value="1"/>
</dbReference>
<dbReference type="Proteomes" id="UP000474228">
    <property type="component" value="Unassembled WGS sequence"/>
</dbReference>
<evidence type="ECO:0000313" key="3">
    <source>
        <dbReference type="Proteomes" id="UP000474228"/>
    </source>
</evidence>